<keyword evidence="2" id="KW-0235">DNA replication</keyword>
<protein>
    <recommendedName>
        <fullName evidence="5">DNA ligase OB-like domain-containing protein</fullName>
    </recommendedName>
</protein>
<keyword evidence="4" id="KW-0234">DNA repair</keyword>
<evidence type="ECO:0000313" key="6">
    <source>
        <dbReference type="EMBL" id="CAE0769392.1"/>
    </source>
</evidence>
<proteinExistence type="predicted"/>
<dbReference type="InterPro" id="IPR012340">
    <property type="entry name" value="NA-bd_OB-fold"/>
</dbReference>
<dbReference type="Gene3D" id="2.40.50.140">
    <property type="entry name" value="Nucleic acid-binding proteins"/>
    <property type="match status" value="1"/>
</dbReference>
<evidence type="ECO:0000256" key="4">
    <source>
        <dbReference type="ARBA" id="ARBA00023204"/>
    </source>
</evidence>
<dbReference type="GO" id="GO:0006281">
    <property type="term" value="P:DNA repair"/>
    <property type="evidence" value="ECO:0007669"/>
    <property type="project" value="UniProtKB-KW"/>
</dbReference>
<sequence length="107" mass="11791">MLRHPTAPHRGGRSADLLKVKSARDDEALVIGHEAGKGKHAGRLGALLCRLRSGVTFKVGTGFSNAQRESPPPVGAVITFRYFELTQAHVPRFPAFHRIRPDVQWDV</sequence>
<dbReference type="CDD" id="cd08041">
    <property type="entry name" value="OBF_kDNA_ligase_like"/>
    <property type="match status" value="1"/>
</dbReference>
<gene>
    <name evidence="6" type="ORF">PCAR00345_LOCUS22004</name>
</gene>
<evidence type="ECO:0000256" key="2">
    <source>
        <dbReference type="ARBA" id="ARBA00022705"/>
    </source>
</evidence>
<evidence type="ECO:0000259" key="5">
    <source>
        <dbReference type="Pfam" id="PF14743"/>
    </source>
</evidence>
<dbReference type="InterPro" id="IPR029319">
    <property type="entry name" value="DNA_ligase_OB"/>
</dbReference>
<accession>A0A7S4BL22</accession>
<dbReference type="GO" id="GO:0016874">
    <property type="term" value="F:ligase activity"/>
    <property type="evidence" value="ECO:0007669"/>
    <property type="project" value="UniProtKB-KW"/>
</dbReference>
<dbReference type="GO" id="GO:0006260">
    <property type="term" value="P:DNA replication"/>
    <property type="evidence" value="ECO:0007669"/>
    <property type="project" value="UniProtKB-KW"/>
</dbReference>
<dbReference type="SUPFAM" id="SSF50249">
    <property type="entry name" value="Nucleic acid-binding proteins"/>
    <property type="match status" value="1"/>
</dbReference>
<reference evidence="6" key="1">
    <citation type="submission" date="2021-01" db="EMBL/GenBank/DDBJ databases">
        <authorList>
            <person name="Corre E."/>
            <person name="Pelletier E."/>
            <person name="Niang G."/>
            <person name="Scheremetjew M."/>
            <person name="Finn R."/>
            <person name="Kale V."/>
            <person name="Holt S."/>
            <person name="Cochrane G."/>
            <person name="Meng A."/>
            <person name="Brown T."/>
            <person name="Cohen L."/>
        </authorList>
    </citation>
    <scope>NUCLEOTIDE SEQUENCE</scope>
    <source>
        <strain evidence="6">CCMP645</strain>
    </source>
</reference>
<dbReference type="PANTHER" id="PTHR47810">
    <property type="entry name" value="DNA LIGASE"/>
    <property type="match status" value="1"/>
</dbReference>
<organism evidence="6">
    <name type="scientific">Chrysotila carterae</name>
    <name type="common">Marine alga</name>
    <name type="synonym">Syracosphaera carterae</name>
    <dbReference type="NCBI Taxonomy" id="13221"/>
    <lineage>
        <taxon>Eukaryota</taxon>
        <taxon>Haptista</taxon>
        <taxon>Haptophyta</taxon>
        <taxon>Prymnesiophyceae</taxon>
        <taxon>Isochrysidales</taxon>
        <taxon>Isochrysidaceae</taxon>
        <taxon>Chrysotila</taxon>
    </lineage>
</organism>
<evidence type="ECO:0000256" key="1">
    <source>
        <dbReference type="ARBA" id="ARBA00022598"/>
    </source>
</evidence>
<dbReference type="EMBL" id="HBIZ01034538">
    <property type="protein sequence ID" value="CAE0769392.1"/>
    <property type="molecule type" value="Transcribed_RNA"/>
</dbReference>
<evidence type="ECO:0000256" key="3">
    <source>
        <dbReference type="ARBA" id="ARBA00022763"/>
    </source>
</evidence>
<name>A0A7S4BL22_CHRCT</name>
<feature type="domain" description="DNA ligase OB-like" evidence="5">
    <location>
        <begin position="36"/>
        <end position="100"/>
    </location>
</feature>
<keyword evidence="1" id="KW-0436">Ligase</keyword>
<dbReference type="AlphaFoldDB" id="A0A7S4BL22"/>
<dbReference type="PANTHER" id="PTHR47810:SF1">
    <property type="entry name" value="DNA LIGASE B"/>
    <property type="match status" value="1"/>
</dbReference>
<keyword evidence="3" id="KW-0227">DNA damage</keyword>
<dbReference type="InterPro" id="IPR050326">
    <property type="entry name" value="NAD_dep_DNA_ligaseB"/>
</dbReference>
<dbReference type="Pfam" id="PF14743">
    <property type="entry name" value="DNA_ligase_OB_2"/>
    <property type="match status" value="1"/>
</dbReference>